<sequence>MSPILAHDVVKPQGVPVWAFQAKDVENASAPV</sequence>
<dbReference type="EMBL" id="JF297947">
    <property type="protein sequence ID" value="AEG75782.1"/>
    <property type="molecule type" value="mRNA"/>
</dbReference>
<protein>
    <submittedName>
        <fullName evidence="1">Presegetalin A1</fullName>
    </submittedName>
</protein>
<dbReference type="PDB" id="5UW7">
    <property type="method" value="X-ray"/>
    <property type="resolution" value="2.37 A"/>
    <property type="chains" value="C/D=14-32"/>
</dbReference>
<reference evidence="1" key="1">
    <citation type="journal article" date="2011" name="Plant J.">
        <title>The biosynthesis of Caryophyllaceae-like cyclic peptides in Saponaria vaccaria L. from DNA-encoded precursors.</title>
        <authorList>
            <person name="Condie J.A."/>
            <person name="Nowak G."/>
            <person name="Reed D.W."/>
            <person name="Balsevich J.J."/>
            <person name="Reaney M.J."/>
            <person name="Arnison P.G."/>
            <person name="Covello P.S."/>
        </authorList>
    </citation>
    <scope>NUCLEOTIDE SEQUENCE</scope>
</reference>
<proteinExistence type="evidence at protein level"/>
<dbReference type="PDB" id="5O3W">
    <property type="method" value="X-ray"/>
    <property type="resolution" value="2.00 A"/>
    <property type="chains" value="W/X/Y/Z=1-32"/>
</dbReference>
<evidence type="ECO:0007829" key="4">
    <source>
        <dbReference type="PDB" id="5UW5"/>
    </source>
</evidence>
<evidence type="ECO:0007829" key="3">
    <source>
        <dbReference type="PDB" id="5UW3"/>
    </source>
</evidence>
<dbReference type="PDB" id="5UZW">
    <property type="method" value="X-ray"/>
    <property type="resolution" value="2.82 A"/>
    <property type="chains" value="E/F/G/H=27-32"/>
</dbReference>
<dbReference type="PDBsum" id="5O3W"/>
<reference evidence="3 4" key="2">
    <citation type="journal article" date="2017" name="Proc. Natl. Acad. Sci. U.S.A.">
        <title>Characterization of the macrocyclase involved in the biosynthesis of RiPP cyclic peptides in plants.</title>
        <authorList>
            <person name="Chekan J.R."/>
            <person name="Estrada P."/>
            <person name="Covello P.S."/>
            <person name="Nair S.K."/>
        </authorList>
    </citation>
    <scope>X-RAY CRYSTALLOGRAPHY (1.96 ANGSTROMS) OF 14-32</scope>
</reference>
<dbReference type="PDB" id="5UW3">
    <property type="method" value="X-ray"/>
    <property type="resolution" value="1.96 A"/>
    <property type="chains" value="E/F/G/H=14-32"/>
</dbReference>
<dbReference type="PDBsum" id="5UW7"/>
<evidence type="ECO:0007829" key="2">
    <source>
        <dbReference type="PDB" id="5O3W"/>
    </source>
</evidence>
<reference evidence="2" key="3">
    <citation type="journal article" date="2018" name="ACS Chem. Biol.">
        <title>Characterization of the Fast and Promiscuous Macrocyclase from Plant PCY1 Enables the Use of Simple Substrates.</title>
        <authorList>
            <person name="Ludewig H."/>
            <person name="Czekster C.M."/>
            <person name="Oueis E."/>
            <person name="Munday E.S."/>
            <person name="Arshad M."/>
            <person name="Synowsky S.A."/>
            <person name="Bent A.F."/>
            <person name="Naismith J.H."/>
        </authorList>
    </citation>
    <scope>X-RAY CRYSTALLOGRAPHY (2.00 ANGSTROMS)</scope>
</reference>
<dbReference type="PDB" id="5UW6">
    <property type="method" value="X-ray"/>
    <property type="resolution" value="3.30 A"/>
    <property type="chains" value="E/F/G/H=27-32"/>
</dbReference>
<dbReference type="PDBsum" id="5UW3"/>
<dbReference type="PDBsum" id="5UW5"/>
<dbReference type="PDB" id="5UW5">
    <property type="method" value="X-ray"/>
    <property type="resolution" value="2.94 A"/>
    <property type="chains" value="E/F/G/H=14-32"/>
</dbReference>
<keyword evidence="2 3" id="KW-0002">3D-structure</keyword>
<organism evidence="1">
    <name type="scientific">Gypsophila vaccaria</name>
    <name type="common">Cow soapwort</name>
    <name type="synonym">Saponaria vaccaria</name>
    <dbReference type="NCBI Taxonomy" id="39387"/>
    <lineage>
        <taxon>Eukaryota</taxon>
        <taxon>Viridiplantae</taxon>
        <taxon>Streptophyta</taxon>
        <taxon>Embryophyta</taxon>
        <taxon>Tracheophyta</taxon>
        <taxon>Spermatophyta</taxon>
        <taxon>Magnoliopsida</taxon>
        <taxon>eudicotyledons</taxon>
        <taxon>Gunneridae</taxon>
        <taxon>Pentapetalae</taxon>
        <taxon>Caryophyllales</taxon>
        <taxon>Caryophyllaceae</taxon>
        <taxon>Caryophylleae</taxon>
        <taxon>Gypsophila</taxon>
    </lineage>
</organism>
<evidence type="ECO:0000313" key="1">
    <source>
        <dbReference type="EMBL" id="AEG75782.1"/>
    </source>
</evidence>
<accession>F6LNL5</accession>
<name>F6LNL5_GYPVA</name>
<dbReference type="SMR" id="F6LNL5"/>
<dbReference type="AlphaFoldDB" id="F6LNL5"/>